<evidence type="ECO:0000256" key="1">
    <source>
        <dbReference type="ARBA" id="ARBA00004651"/>
    </source>
</evidence>
<feature type="transmembrane region" description="Helical" evidence="7">
    <location>
        <begin position="283"/>
        <end position="309"/>
    </location>
</feature>
<feature type="transmembrane region" description="Helical" evidence="7">
    <location>
        <begin position="237"/>
        <end position="263"/>
    </location>
</feature>
<protein>
    <submittedName>
        <fullName evidence="9">ABC transporter permease</fullName>
    </submittedName>
</protein>
<evidence type="ECO:0000256" key="5">
    <source>
        <dbReference type="ARBA" id="ARBA00022989"/>
    </source>
</evidence>
<evidence type="ECO:0000256" key="2">
    <source>
        <dbReference type="ARBA" id="ARBA00022448"/>
    </source>
</evidence>
<feature type="transmembrane region" description="Helical" evidence="7">
    <location>
        <begin position="180"/>
        <end position="199"/>
    </location>
</feature>
<dbReference type="Proteomes" id="UP000574690">
    <property type="component" value="Unassembled WGS sequence"/>
</dbReference>
<dbReference type="AlphaFoldDB" id="A0A850CH49"/>
<dbReference type="GO" id="GO:0005886">
    <property type="term" value="C:plasma membrane"/>
    <property type="evidence" value="ECO:0007669"/>
    <property type="project" value="UniProtKB-SubCell"/>
</dbReference>
<feature type="transmembrane region" description="Helical" evidence="7">
    <location>
        <begin position="12"/>
        <end position="34"/>
    </location>
</feature>
<evidence type="ECO:0000313" key="9">
    <source>
        <dbReference type="EMBL" id="NUQ91202.1"/>
    </source>
</evidence>
<dbReference type="CDD" id="cd06261">
    <property type="entry name" value="TM_PBP2"/>
    <property type="match status" value="1"/>
</dbReference>
<feature type="transmembrane region" description="Helical" evidence="7">
    <location>
        <begin position="104"/>
        <end position="124"/>
    </location>
</feature>
<dbReference type="InterPro" id="IPR000515">
    <property type="entry name" value="MetI-like"/>
</dbReference>
<dbReference type="PROSITE" id="PS50928">
    <property type="entry name" value="ABC_TM1"/>
    <property type="match status" value="1"/>
</dbReference>
<dbReference type="Pfam" id="PF19300">
    <property type="entry name" value="BPD_transp_1_N"/>
    <property type="match status" value="1"/>
</dbReference>
<comment type="subcellular location">
    <subcellularLocation>
        <location evidence="1 7">Cell membrane</location>
        <topology evidence="1 7">Multi-pass membrane protein</topology>
    </subcellularLocation>
</comment>
<name>A0A850CH49_9ACTN</name>
<feature type="domain" description="ABC transmembrane type-1" evidence="8">
    <location>
        <begin position="100"/>
        <end position="302"/>
    </location>
</feature>
<gene>
    <name evidence="9" type="ORF">HOQ43_22390</name>
</gene>
<reference evidence="9 10" key="1">
    <citation type="submission" date="2020-05" db="EMBL/GenBank/DDBJ databases">
        <title>DNA-SIP metagenomic assembled genomes.</title>
        <authorList>
            <person name="Yu J."/>
        </authorList>
    </citation>
    <scope>NUCLEOTIDE SEQUENCE [LARGE SCALE GENOMIC DNA]</scope>
    <source>
        <strain evidence="9">Bin5.27</strain>
    </source>
</reference>
<accession>A0A850CH49</accession>
<comment type="caution">
    <text evidence="9">The sequence shown here is derived from an EMBL/GenBank/DDBJ whole genome shotgun (WGS) entry which is preliminary data.</text>
</comment>
<proteinExistence type="inferred from homology"/>
<evidence type="ECO:0000256" key="3">
    <source>
        <dbReference type="ARBA" id="ARBA00022475"/>
    </source>
</evidence>
<dbReference type="PANTHER" id="PTHR43163">
    <property type="entry name" value="DIPEPTIDE TRANSPORT SYSTEM PERMEASE PROTEIN DPPB-RELATED"/>
    <property type="match status" value="1"/>
</dbReference>
<evidence type="ECO:0000256" key="7">
    <source>
        <dbReference type="RuleBase" id="RU363032"/>
    </source>
</evidence>
<evidence type="ECO:0000259" key="8">
    <source>
        <dbReference type="PROSITE" id="PS50928"/>
    </source>
</evidence>
<dbReference type="SUPFAM" id="SSF161098">
    <property type="entry name" value="MetI-like"/>
    <property type="match status" value="1"/>
</dbReference>
<keyword evidence="6 7" id="KW-0472">Membrane</keyword>
<keyword evidence="4 7" id="KW-0812">Transmembrane</keyword>
<sequence length="317" mass="33932">MTRRRLVYLVRRLAGMAGLLAVVSFVVFALLHLAPGNPIDALLGPRPRSPETVQALTREFHLDRPFLEQYWIWLSDAVRLDFGTSIQTTLPVSQEIASRLPTSLLLGLYAFVITMISGVGLGILAAVKRGGPVDRAVVGGVVIGMSTPAFVAAVVLLYAFAIQIPWFPVFGQGAGGLDTLWHLTLPAIALATATCALVVKHTRSSIAGVLDQDYIVFARARGLSVPRILFRYSLRNALIPVVTVSGLVLTSLVIGAVLVEVTFSVEGIGQLLVKSAVAKDIPMIQGVTLLTATLVMGANLLADLIYMVVDPRIRMGT</sequence>
<dbReference type="GO" id="GO:0055085">
    <property type="term" value="P:transmembrane transport"/>
    <property type="evidence" value="ECO:0007669"/>
    <property type="project" value="InterPro"/>
</dbReference>
<feature type="transmembrane region" description="Helical" evidence="7">
    <location>
        <begin position="136"/>
        <end position="160"/>
    </location>
</feature>
<dbReference type="InterPro" id="IPR035906">
    <property type="entry name" value="MetI-like_sf"/>
</dbReference>
<evidence type="ECO:0000313" key="10">
    <source>
        <dbReference type="Proteomes" id="UP000574690"/>
    </source>
</evidence>
<keyword evidence="5 7" id="KW-1133">Transmembrane helix</keyword>
<keyword evidence="2 7" id="KW-0813">Transport</keyword>
<organism evidence="9 10">
    <name type="scientific">Glycomyces artemisiae</name>
    <dbReference type="NCBI Taxonomy" id="1076443"/>
    <lineage>
        <taxon>Bacteria</taxon>
        <taxon>Bacillati</taxon>
        <taxon>Actinomycetota</taxon>
        <taxon>Actinomycetes</taxon>
        <taxon>Glycomycetales</taxon>
        <taxon>Glycomycetaceae</taxon>
        <taxon>Glycomyces</taxon>
    </lineage>
</organism>
<dbReference type="Pfam" id="PF00528">
    <property type="entry name" value="BPD_transp_1"/>
    <property type="match status" value="1"/>
</dbReference>
<dbReference type="PANTHER" id="PTHR43163:SF6">
    <property type="entry name" value="DIPEPTIDE TRANSPORT SYSTEM PERMEASE PROTEIN DPPB-RELATED"/>
    <property type="match status" value="1"/>
</dbReference>
<dbReference type="InterPro" id="IPR045621">
    <property type="entry name" value="BPD_transp_1_N"/>
</dbReference>
<evidence type="ECO:0000256" key="4">
    <source>
        <dbReference type="ARBA" id="ARBA00022692"/>
    </source>
</evidence>
<keyword evidence="3" id="KW-1003">Cell membrane</keyword>
<dbReference type="EMBL" id="JABFXE010000927">
    <property type="protein sequence ID" value="NUQ91202.1"/>
    <property type="molecule type" value="Genomic_DNA"/>
</dbReference>
<dbReference type="Gene3D" id="1.10.3720.10">
    <property type="entry name" value="MetI-like"/>
    <property type="match status" value="1"/>
</dbReference>
<evidence type="ECO:0000256" key="6">
    <source>
        <dbReference type="ARBA" id="ARBA00023136"/>
    </source>
</evidence>
<comment type="similarity">
    <text evidence="7">Belongs to the binding-protein-dependent transport system permease family.</text>
</comment>